<feature type="compositionally biased region" description="Acidic residues" evidence="1">
    <location>
        <begin position="36"/>
        <end position="54"/>
    </location>
</feature>
<dbReference type="PANTHER" id="PTHR14202:SF0">
    <property type="entry name" value="RNA-BINDING PROTEIN RO60"/>
    <property type="match status" value="1"/>
</dbReference>
<evidence type="ECO:0000313" key="4">
    <source>
        <dbReference type="Proteomes" id="UP000299102"/>
    </source>
</evidence>
<dbReference type="InterPro" id="IPR056800">
    <property type="entry name" value="vWA_Ro60"/>
</dbReference>
<dbReference type="STRING" id="151549.A0A4C1UTY8"/>
<feature type="domain" description="RNA-binding protein RO60 vWA" evidence="2">
    <location>
        <begin position="310"/>
        <end position="370"/>
    </location>
</feature>
<evidence type="ECO:0000313" key="3">
    <source>
        <dbReference type="EMBL" id="GBP29963.1"/>
    </source>
</evidence>
<dbReference type="GO" id="GO:1990904">
    <property type="term" value="C:ribonucleoprotein complex"/>
    <property type="evidence" value="ECO:0007669"/>
    <property type="project" value="TreeGrafter"/>
</dbReference>
<dbReference type="AlphaFoldDB" id="A0A4C1UTY8"/>
<dbReference type="GO" id="GO:0003723">
    <property type="term" value="F:RNA binding"/>
    <property type="evidence" value="ECO:0007669"/>
    <property type="project" value="InterPro"/>
</dbReference>
<dbReference type="SUPFAM" id="SSF53300">
    <property type="entry name" value="vWA-like"/>
    <property type="match status" value="1"/>
</dbReference>
<dbReference type="Proteomes" id="UP000299102">
    <property type="component" value="Unassembled WGS sequence"/>
</dbReference>
<dbReference type="Gene3D" id="3.40.50.410">
    <property type="entry name" value="von Willebrand factor, type A domain"/>
    <property type="match status" value="1"/>
</dbReference>
<feature type="domain" description="RNA-binding protein RO60 vWA" evidence="2">
    <location>
        <begin position="192"/>
        <end position="283"/>
    </location>
</feature>
<gene>
    <name evidence="3" type="ORF">EVAR_22861_1</name>
</gene>
<name>A0A4C1UTY8_EUMVA</name>
<comment type="caution">
    <text evidence="3">The sequence shown here is derived from an EMBL/GenBank/DDBJ whole genome shotgun (WGS) entry which is preliminary data.</text>
</comment>
<feature type="compositionally biased region" description="Low complexity" evidence="1">
    <location>
        <begin position="163"/>
        <end position="175"/>
    </location>
</feature>
<dbReference type="OrthoDB" id="6098064at2759"/>
<reference evidence="3 4" key="1">
    <citation type="journal article" date="2019" name="Commun. Biol.">
        <title>The bagworm genome reveals a unique fibroin gene that provides high tensile strength.</title>
        <authorList>
            <person name="Kono N."/>
            <person name="Nakamura H."/>
            <person name="Ohtoshi R."/>
            <person name="Tomita M."/>
            <person name="Numata K."/>
            <person name="Arakawa K."/>
        </authorList>
    </citation>
    <scope>NUCLEOTIDE SEQUENCE [LARGE SCALE GENOMIC DNA]</scope>
</reference>
<feature type="region of interest" description="Disordered" evidence="1">
    <location>
        <begin position="159"/>
        <end position="178"/>
    </location>
</feature>
<accession>A0A4C1UTY8</accession>
<proteinExistence type="predicted"/>
<dbReference type="PANTHER" id="PTHR14202">
    <property type="entry name" value="60 KDA RIBONUCLEOPROTEIN SSA/RO"/>
    <property type="match status" value="1"/>
</dbReference>
<evidence type="ECO:0000256" key="1">
    <source>
        <dbReference type="SAM" id="MobiDB-lite"/>
    </source>
</evidence>
<feature type="compositionally biased region" description="Polar residues" evidence="1">
    <location>
        <begin position="89"/>
        <end position="106"/>
    </location>
</feature>
<organism evidence="3 4">
    <name type="scientific">Eumeta variegata</name>
    <name type="common">Bagworm moth</name>
    <name type="synonym">Eumeta japonica</name>
    <dbReference type="NCBI Taxonomy" id="151549"/>
    <lineage>
        <taxon>Eukaryota</taxon>
        <taxon>Metazoa</taxon>
        <taxon>Ecdysozoa</taxon>
        <taxon>Arthropoda</taxon>
        <taxon>Hexapoda</taxon>
        <taxon>Insecta</taxon>
        <taxon>Pterygota</taxon>
        <taxon>Neoptera</taxon>
        <taxon>Endopterygota</taxon>
        <taxon>Lepidoptera</taxon>
        <taxon>Glossata</taxon>
        <taxon>Ditrysia</taxon>
        <taxon>Tineoidea</taxon>
        <taxon>Psychidae</taxon>
        <taxon>Oiketicinae</taxon>
        <taxon>Eumeta</taxon>
    </lineage>
</organism>
<protein>
    <recommendedName>
        <fullName evidence="2">RNA-binding protein RO60 vWA domain-containing protein</fullName>
    </recommendedName>
</protein>
<evidence type="ECO:0000259" key="2">
    <source>
        <dbReference type="Pfam" id="PF25045"/>
    </source>
</evidence>
<dbReference type="EMBL" id="BGZK01000227">
    <property type="protein sequence ID" value="GBP29963.1"/>
    <property type="molecule type" value="Genomic_DNA"/>
</dbReference>
<feature type="region of interest" description="Disordered" evidence="1">
    <location>
        <begin position="87"/>
        <end position="106"/>
    </location>
</feature>
<sequence>MLQSQRWIDALRHDKELQNIMDREEREQQRILSILEESDSDYENSTSETEDEEDHLSVCNQESDTDQDMSGDNSDNEPLVELRRRLHSSESASELQQSFDSIDQPPNETVLDALNKLFDQTWLLTPATGMRYMITMDMRHHMFKGRHFCKSYSVKSDKKKAKTGSTTASTAGGDADNAEKKSKKRIFAECFYNNSVTPGHAAIVLALQILKREKNVTLAVFTEGGVQILNIERNFTNIEEAEYIFRNANNGRVQLDAPIQWAIKSKAKFDVFINIIDRTTRLMELDRAARWGRGPGGRYAPPPLTQGFVQDRCPVRALEKYRKECKQPNSKLIVMSLASHRIATSDGSHTGVLDTVGIDEHLPKVLDEFVKGQFY</sequence>
<dbReference type="InterPro" id="IPR036465">
    <property type="entry name" value="vWFA_dom_sf"/>
</dbReference>
<dbReference type="Pfam" id="PF25045">
    <property type="entry name" value="vWA_Ro60"/>
    <property type="match status" value="2"/>
</dbReference>
<keyword evidence="4" id="KW-1185">Reference proteome</keyword>
<dbReference type="InterPro" id="IPR040322">
    <property type="entry name" value="TROVE2"/>
</dbReference>
<feature type="region of interest" description="Disordered" evidence="1">
    <location>
        <begin position="33"/>
        <end position="76"/>
    </location>
</feature>